<dbReference type="HOGENOM" id="CLU_072692_0_0_1"/>
<organism evidence="1 2">
    <name type="scientific">Chaetomium globosum (strain ATCC 6205 / CBS 148.51 / DSM 1962 / NBRC 6347 / NRRL 1970)</name>
    <name type="common">Soil fungus</name>
    <dbReference type="NCBI Taxonomy" id="306901"/>
    <lineage>
        <taxon>Eukaryota</taxon>
        <taxon>Fungi</taxon>
        <taxon>Dikarya</taxon>
        <taxon>Ascomycota</taxon>
        <taxon>Pezizomycotina</taxon>
        <taxon>Sordariomycetes</taxon>
        <taxon>Sordariomycetidae</taxon>
        <taxon>Sordariales</taxon>
        <taxon>Chaetomiaceae</taxon>
        <taxon>Chaetomium</taxon>
    </lineage>
</organism>
<proteinExistence type="predicted"/>
<dbReference type="GO" id="GO:0042256">
    <property type="term" value="P:cytosolic ribosome assembly"/>
    <property type="evidence" value="ECO:0007669"/>
    <property type="project" value="TreeGrafter"/>
</dbReference>
<dbReference type="VEuPathDB" id="FungiDB:CHGG_09721"/>
<name>Q2GQN3_CHAGB</name>
<dbReference type="eggNOG" id="KOG2536">
    <property type="taxonomic scope" value="Eukaryota"/>
</dbReference>
<sequence length="299" mass="33147">MMSVRSIARSAPRALARASTTSTISRYQRTSSILSARPTSLLRTQQVSAFSTSMLRKAMAGEVDEEVSAKLASEIDFEKDVKQNEPLPASIKDFLDNSPFKVEDVPGSENVVLTRMFGEEKITVTFSITDLHNYEPDMLDDQAMEDDLDDMEHGHSQQDQRGGAADLAQEGNEDLEAGEDETSVPCRLNIVIEKSNNKGALNIEAVAQDGAIVVENLYYYADAKLAHSTDANTVHAAQSTYPGPPFGSLDEDLQILMERYLEERGITQALAIFAPDYMDYKEQKEYMAWLKNVKGFIDA</sequence>
<dbReference type="STRING" id="306901.Q2GQN3"/>
<dbReference type="GO" id="GO:0005759">
    <property type="term" value="C:mitochondrial matrix"/>
    <property type="evidence" value="ECO:0007669"/>
    <property type="project" value="InterPro"/>
</dbReference>
<reference evidence="2" key="1">
    <citation type="journal article" date="2015" name="Genome Announc.">
        <title>Draft genome sequence of the cellulolytic fungus Chaetomium globosum.</title>
        <authorList>
            <person name="Cuomo C.A."/>
            <person name="Untereiner W.A."/>
            <person name="Ma L.-J."/>
            <person name="Grabherr M."/>
            <person name="Birren B.W."/>
        </authorList>
    </citation>
    <scope>NUCLEOTIDE SEQUENCE [LARGE SCALE GENOMIC DNA]</scope>
    <source>
        <strain evidence="2">ATCC 6205 / CBS 148.51 / DSM 1962 / NBRC 6347 / NRRL 1970</strain>
    </source>
</reference>
<dbReference type="Proteomes" id="UP000001056">
    <property type="component" value="Unassembled WGS sequence"/>
</dbReference>
<dbReference type="Gene3D" id="3.10.280.10">
    <property type="entry name" value="Mitochondrial glycoprotein"/>
    <property type="match status" value="1"/>
</dbReference>
<keyword evidence="2" id="KW-1185">Reference proteome</keyword>
<accession>Q2GQN3</accession>
<dbReference type="OrthoDB" id="278212at2759"/>
<dbReference type="FunCoup" id="Q2GQN3">
    <property type="interactions" value="414"/>
</dbReference>
<dbReference type="Pfam" id="PF02330">
    <property type="entry name" value="MAM33"/>
    <property type="match status" value="1"/>
</dbReference>
<evidence type="ECO:0000313" key="1">
    <source>
        <dbReference type="EMBL" id="EAQ83317.1"/>
    </source>
</evidence>
<dbReference type="PANTHER" id="PTHR10826:SF1">
    <property type="entry name" value="COMPLEMENT COMPONENT 1 Q SUBCOMPONENT-BINDING PROTEIN, MITOCHONDRIAL"/>
    <property type="match status" value="1"/>
</dbReference>
<dbReference type="AlphaFoldDB" id="Q2GQN3"/>
<dbReference type="PANTHER" id="PTHR10826">
    <property type="entry name" value="COMPLEMENT COMPONENT 1"/>
    <property type="match status" value="1"/>
</dbReference>
<dbReference type="InterPro" id="IPR036561">
    <property type="entry name" value="MAM33_sf"/>
</dbReference>
<evidence type="ECO:0000313" key="2">
    <source>
        <dbReference type="Proteomes" id="UP000001056"/>
    </source>
</evidence>
<dbReference type="InParanoid" id="Q2GQN3"/>
<dbReference type="EMBL" id="CH408035">
    <property type="protein sequence ID" value="EAQ83317.1"/>
    <property type="molecule type" value="Genomic_DNA"/>
</dbReference>
<gene>
    <name evidence="1" type="ORF">CHGG_09721</name>
</gene>
<dbReference type="GeneID" id="4396967"/>
<protein>
    <recommendedName>
        <fullName evidence="3">Mitochondrial acidic protein MAM33</fullName>
    </recommendedName>
</protein>
<dbReference type="RefSeq" id="XP_001227648.1">
    <property type="nucleotide sequence ID" value="XM_001227647.1"/>
</dbReference>
<evidence type="ECO:0008006" key="3">
    <source>
        <dbReference type="Google" id="ProtNLM"/>
    </source>
</evidence>
<dbReference type="SUPFAM" id="SSF54529">
    <property type="entry name" value="Mitochondrial glycoprotein MAM33-like"/>
    <property type="match status" value="1"/>
</dbReference>
<dbReference type="OMA" id="RWLNNVK"/>
<dbReference type="InterPro" id="IPR003428">
    <property type="entry name" value="MAM33"/>
</dbReference>